<keyword evidence="1" id="KW-1133">Transmembrane helix</keyword>
<accession>A0A9W4J4M7</accession>
<evidence type="ECO:0008006" key="5">
    <source>
        <dbReference type="Google" id="ProtNLM"/>
    </source>
</evidence>
<organism evidence="3 4">
    <name type="scientific">Penicillium salamii</name>
    <dbReference type="NCBI Taxonomy" id="1612424"/>
    <lineage>
        <taxon>Eukaryota</taxon>
        <taxon>Fungi</taxon>
        <taxon>Dikarya</taxon>
        <taxon>Ascomycota</taxon>
        <taxon>Pezizomycotina</taxon>
        <taxon>Eurotiomycetes</taxon>
        <taxon>Eurotiomycetidae</taxon>
        <taxon>Eurotiales</taxon>
        <taxon>Aspergillaceae</taxon>
        <taxon>Penicillium</taxon>
    </lineage>
</organism>
<feature type="chain" id="PRO_5040907767" description="P-loop containing nucleoside triphosphate hydrolase protein" evidence="2">
    <location>
        <begin position="16"/>
        <end position="262"/>
    </location>
</feature>
<proteinExistence type="predicted"/>
<sequence length="262" mass="30015">MQVLVLGLCRTGTLSTWLSLQQLGYETYHMTSIMQNPKDADMWTEAFRGKYHGGRPYGRQDWDQLLGHVEAITDFPGAVFVEELTQAYPDAKVVLTLRDPDDWVRSMKQTIMAQTYSPLATFMGWIDPENFGNGNRMCRIGFDGLFRGDFERYGRQAFVEHYDHVRQVVPADNLLEWNPKEGWEPLCKFLGKPIPPTSFPRANDAAVFKNKSASVVRSAFLRLGKRLSVYGLCITAAYFIAHFGSKFLAVYWQRLLRVLKRG</sequence>
<keyword evidence="1" id="KW-0812">Transmembrane</keyword>
<feature type="signal peptide" evidence="2">
    <location>
        <begin position="1"/>
        <end position="15"/>
    </location>
</feature>
<reference evidence="3" key="1">
    <citation type="submission" date="2021-07" db="EMBL/GenBank/DDBJ databases">
        <authorList>
            <person name="Branca A.L. A."/>
        </authorList>
    </citation>
    <scope>NUCLEOTIDE SEQUENCE</scope>
</reference>
<keyword evidence="2" id="KW-0732">Signal</keyword>
<dbReference type="Gene3D" id="3.40.50.300">
    <property type="entry name" value="P-loop containing nucleotide triphosphate hydrolases"/>
    <property type="match status" value="1"/>
</dbReference>
<dbReference type="PANTHER" id="PTHR36978">
    <property type="entry name" value="P-LOOP CONTAINING NUCLEOTIDE TRIPHOSPHATE HYDROLASE"/>
    <property type="match status" value="1"/>
</dbReference>
<feature type="transmembrane region" description="Helical" evidence="1">
    <location>
        <begin position="227"/>
        <end position="252"/>
    </location>
</feature>
<evidence type="ECO:0000256" key="1">
    <source>
        <dbReference type="SAM" id="Phobius"/>
    </source>
</evidence>
<keyword evidence="4" id="KW-1185">Reference proteome</keyword>
<gene>
    <name evidence="3" type="ORF">PSALAMII_LOCUS4598</name>
</gene>
<protein>
    <recommendedName>
        <fullName evidence="5">P-loop containing nucleoside triphosphate hydrolase protein</fullName>
    </recommendedName>
</protein>
<evidence type="ECO:0000313" key="4">
    <source>
        <dbReference type="Proteomes" id="UP001152649"/>
    </source>
</evidence>
<evidence type="ECO:0000313" key="3">
    <source>
        <dbReference type="EMBL" id="CAG8369528.1"/>
    </source>
</evidence>
<dbReference type="Pfam" id="PF17784">
    <property type="entry name" value="Sulfotransfer_4"/>
    <property type="match status" value="1"/>
</dbReference>
<evidence type="ECO:0000256" key="2">
    <source>
        <dbReference type="SAM" id="SignalP"/>
    </source>
</evidence>
<dbReference type="SUPFAM" id="SSF52540">
    <property type="entry name" value="P-loop containing nucleoside triphosphate hydrolases"/>
    <property type="match status" value="1"/>
</dbReference>
<dbReference type="AlphaFoldDB" id="A0A9W4J4M7"/>
<keyword evidence="1" id="KW-0472">Membrane</keyword>
<dbReference type="InterPro" id="IPR027417">
    <property type="entry name" value="P-loop_NTPase"/>
</dbReference>
<dbReference type="PANTHER" id="PTHR36978:SF4">
    <property type="entry name" value="P-LOOP CONTAINING NUCLEOSIDE TRIPHOSPHATE HYDROLASE PROTEIN"/>
    <property type="match status" value="1"/>
</dbReference>
<dbReference type="Proteomes" id="UP001152649">
    <property type="component" value="Unassembled WGS sequence"/>
</dbReference>
<name>A0A9W4J4M7_9EURO</name>
<dbReference type="OrthoDB" id="24581at2759"/>
<dbReference type="EMBL" id="CAJVPG010000188">
    <property type="protein sequence ID" value="CAG8369528.1"/>
    <property type="molecule type" value="Genomic_DNA"/>
</dbReference>
<comment type="caution">
    <text evidence="3">The sequence shown here is derived from an EMBL/GenBank/DDBJ whole genome shotgun (WGS) entry which is preliminary data.</text>
</comment>
<dbReference type="InterPro" id="IPR040632">
    <property type="entry name" value="Sulfotransfer_4"/>
</dbReference>